<proteinExistence type="predicted"/>
<reference evidence="1" key="2">
    <citation type="submission" date="2021-04" db="EMBL/GenBank/DDBJ databases">
        <authorList>
            <person name="Gilroy R."/>
        </authorList>
    </citation>
    <scope>NUCLEOTIDE SEQUENCE</scope>
    <source>
        <strain evidence="1">CHK188-16595</strain>
    </source>
</reference>
<reference evidence="1" key="1">
    <citation type="journal article" date="2021" name="PeerJ">
        <title>Extensive microbial diversity within the chicken gut microbiome revealed by metagenomics and culture.</title>
        <authorList>
            <person name="Gilroy R."/>
            <person name="Ravi A."/>
            <person name="Getino M."/>
            <person name="Pursley I."/>
            <person name="Horton D.L."/>
            <person name="Alikhan N.F."/>
            <person name="Baker D."/>
            <person name="Gharbi K."/>
            <person name="Hall N."/>
            <person name="Watson M."/>
            <person name="Adriaenssens E.M."/>
            <person name="Foster-Nyarko E."/>
            <person name="Jarju S."/>
            <person name="Secka A."/>
            <person name="Antonio M."/>
            <person name="Oren A."/>
            <person name="Chaudhuri R.R."/>
            <person name="La Ragione R."/>
            <person name="Hildebrand F."/>
            <person name="Pallen M.J."/>
        </authorList>
    </citation>
    <scope>NUCLEOTIDE SEQUENCE</scope>
    <source>
        <strain evidence="1">CHK188-16595</strain>
    </source>
</reference>
<dbReference type="AlphaFoldDB" id="A0A9D2MH14"/>
<dbReference type="InterPro" id="IPR053842">
    <property type="entry name" value="NikA-like"/>
</dbReference>
<evidence type="ECO:0000313" key="1">
    <source>
        <dbReference type="EMBL" id="HJB74650.1"/>
    </source>
</evidence>
<dbReference type="EMBL" id="DWXN01000006">
    <property type="protein sequence ID" value="HJB74650.1"/>
    <property type="molecule type" value="Genomic_DNA"/>
</dbReference>
<comment type="caution">
    <text evidence="1">The sequence shown here is derived from an EMBL/GenBank/DDBJ whole genome shotgun (WGS) entry which is preliminary data.</text>
</comment>
<protein>
    <submittedName>
        <fullName evidence="1">MobC family plasmid mobilization relaxosome protein</fullName>
    </submittedName>
</protein>
<gene>
    <name evidence="1" type="ORF">IAA37_03130</name>
</gene>
<name>A0A9D2MH14_9FIRM</name>
<evidence type="ECO:0000313" key="2">
    <source>
        <dbReference type="Proteomes" id="UP000823877"/>
    </source>
</evidence>
<dbReference type="Proteomes" id="UP000823877">
    <property type="component" value="Unassembled WGS sequence"/>
</dbReference>
<dbReference type="Pfam" id="PF21983">
    <property type="entry name" value="NikA-like"/>
    <property type="match status" value="1"/>
</dbReference>
<organism evidence="1 2">
    <name type="scientific">Candidatus Eubacterium faecale</name>
    <dbReference type="NCBI Taxonomy" id="2838568"/>
    <lineage>
        <taxon>Bacteria</taxon>
        <taxon>Bacillati</taxon>
        <taxon>Bacillota</taxon>
        <taxon>Clostridia</taxon>
        <taxon>Eubacteriales</taxon>
        <taxon>Eubacteriaceae</taxon>
        <taxon>Eubacterium</taxon>
    </lineage>
</organism>
<sequence>MANRTRNKRVQVRLSDDEYAFFQYNVERTGLSQEAYLRTLILDKTPKTREASELDRDIVSQLYAIGNNLNQVARMAHSIKVINAERYDKAVTDFKAIMERFLNRS</sequence>
<accession>A0A9D2MH14</accession>